<dbReference type="Pfam" id="PF07478">
    <property type="entry name" value="Dala_Dala_lig_C"/>
    <property type="match status" value="1"/>
</dbReference>
<dbReference type="InterPro" id="IPR011127">
    <property type="entry name" value="Dala_Dala_lig_N"/>
</dbReference>
<feature type="domain" description="ATP-grasp" evidence="18">
    <location>
        <begin position="107"/>
        <end position="300"/>
    </location>
</feature>
<dbReference type="Gene3D" id="3.30.470.20">
    <property type="entry name" value="ATP-grasp fold, B domain"/>
    <property type="match status" value="1"/>
</dbReference>
<evidence type="ECO:0000313" key="19">
    <source>
        <dbReference type="EMBL" id="MDA5195081.1"/>
    </source>
</evidence>
<dbReference type="NCBIfam" id="NF002378">
    <property type="entry name" value="PRK01372.1"/>
    <property type="match status" value="1"/>
</dbReference>
<feature type="binding site" evidence="16">
    <location>
        <position position="269"/>
    </location>
    <ligand>
        <name>Mg(2+)</name>
        <dbReference type="ChEBI" id="CHEBI:18420"/>
        <label>2</label>
    </ligand>
</feature>
<feature type="binding site" evidence="16">
    <location>
        <position position="253"/>
    </location>
    <ligand>
        <name>Mg(2+)</name>
        <dbReference type="ChEBI" id="CHEBI:18420"/>
        <label>1</label>
    </ligand>
</feature>
<keyword evidence="6 14" id="KW-0963">Cytoplasm</keyword>
<feature type="active site" evidence="15">
    <location>
        <position position="21"/>
    </location>
</feature>
<reference evidence="19" key="1">
    <citation type="submission" date="2022-08" db="EMBL/GenBank/DDBJ databases">
        <authorList>
            <person name="Vandamme P."/>
            <person name="Hettiarachchi A."/>
            <person name="Peeters C."/>
            <person name="Cnockaert M."/>
            <person name="Carlier A."/>
        </authorList>
    </citation>
    <scope>NUCLEOTIDE SEQUENCE</scope>
    <source>
        <strain evidence="19">LMG 31809</strain>
    </source>
</reference>
<dbReference type="InterPro" id="IPR005905">
    <property type="entry name" value="D_ala_D_ala"/>
</dbReference>
<dbReference type="PROSITE" id="PS00843">
    <property type="entry name" value="DALA_DALA_LIGASE_1"/>
    <property type="match status" value="1"/>
</dbReference>
<keyword evidence="10 14" id="KW-0133">Cell shape</keyword>
<comment type="cofactor">
    <cofactor evidence="1">
        <name>Mn(2+)</name>
        <dbReference type="ChEBI" id="CHEBI:29035"/>
    </cofactor>
</comment>
<name>A0A9X3TZY1_9PROT</name>
<dbReference type="GO" id="GO:0046872">
    <property type="term" value="F:metal ion binding"/>
    <property type="evidence" value="ECO:0007669"/>
    <property type="project" value="UniProtKB-KW"/>
</dbReference>
<evidence type="ECO:0000256" key="5">
    <source>
        <dbReference type="ARBA" id="ARBA00012216"/>
    </source>
</evidence>
<dbReference type="RefSeq" id="WP_274944794.1">
    <property type="nucleotide sequence ID" value="NZ_JANWOI010000005.1"/>
</dbReference>
<dbReference type="GO" id="GO:0005524">
    <property type="term" value="F:ATP binding"/>
    <property type="evidence" value="ECO:0007669"/>
    <property type="project" value="UniProtKB-UniRule"/>
</dbReference>
<evidence type="ECO:0000259" key="18">
    <source>
        <dbReference type="PROSITE" id="PS50975"/>
    </source>
</evidence>
<keyword evidence="9 17" id="KW-0067">ATP-binding</keyword>
<dbReference type="SUPFAM" id="SSF56059">
    <property type="entry name" value="Glutathione synthetase ATP-binding domain-like"/>
    <property type="match status" value="1"/>
</dbReference>
<evidence type="ECO:0000256" key="16">
    <source>
        <dbReference type="PIRSR" id="PIRSR039102-3"/>
    </source>
</evidence>
<reference evidence="19" key="2">
    <citation type="journal article" date="2023" name="Syst. Appl. Microbiol.">
        <title>Govania unica gen. nov., sp. nov., a rare biosphere bacterium that represents a novel family in the class Alphaproteobacteria.</title>
        <authorList>
            <person name="Vandamme P."/>
            <person name="Peeters C."/>
            <person name="Hettiarachchi A."/>
            <person name="Cnockaert M."/>
            <person name="Carlier A."/>
        </authorList>
    </citation>
    <scope>NUCLEOTIDE SEQUENCE</scope>
    <source>
        <strain evidence="19">LMG 31809</strain>
    </source>
</reference>
<evidence type="ECO:0000256" key="17">
    <source>
        <dbReference type="PROSITE-ProRule" id="PRU00409"/>
    </source>
</evidence>
<feature type="active site" evidence="15">
    <location>
        <position position="278"/>
    </location>
</feature>
<dbReference type="GO" id="GO:0071555">
    <property type="term" value="P:cell wall organization"/>
    <property type="evidence" value="ECO:0007669"/>
    <property type="project" value="UniProtKB-KW"/>
</dbReference>
<accession>A0A9X3TZY1</accession>
<evidence type="ECO:0000256" key="14">
    <source>
        <dbReference type="HAMAP-Rule" id="MF_00047"/>
    </source>
</evidence>
<keyword evidence="8 17" id="KW-0547">Nucleotide-binding</keyword>
<evidence type="ECO:0000256" key="4">
    <source>
        <dbReference type="ARBA" id="ARBA00010871"/>
    </source>
</evidence>
<evidence type="ECO:0000256" key="1">
    <source>
        <dbReference type="ARBA" id="ARBA00001936"/>
    </source>
</evidence>
<comment type="pathway">
    <text evidence="14">Cell wall biogenesis; peptidoglycan biosynthesis.</text>
</comment>
<evidence type="ECO:0000256" key="6">
    <source>
        <dbReference type="ARBA" id="ARBA00022490"/>
    </source>
</evidence>
<comment type="subcellular location">
    <subcellularLocation>
        <location evidence="3 14">Cytoplasm</location>
    </subcellularLocation>
</comment>
<feature type="binding site" evidence="16">
    <location>
        <position position="267"/>
    </location>
    <ligand>
        <name>Mg(2+)</name>
        <dbReference type="ChEBI" id="CHEBI:18420"/>
        <label>1</label>
    </ligand>
</feature>
<gene>
    <name evidence="14" type="primary">ddl</name>
    <name evidence="19" type="ORF">NYP16_14100</name>
</gene>
<comment type="caution">
    <text evidence="19">The sequence shown here is derived from an EMBL/GenBank/DDBJ whole genome shotgun (WGS) entry which is preliminary data.</text>
</comment>
<keyword evidence="16" id="KW-0479">Metal-binding</keyword>
<dbReference type="Gene3D" id="3.40.50.20">
    <property type="match status" value="1"/>
</dbReference>
<dbReference type="GO" id="GO:0008716">
    <property type="term" value="F:D-alanine-D-alanine ligase activity"/>
    <property type="evidence" value="ECO:0007669"/>
    <property type="project" value="UniProtKB-UniRule"/>
</dbReference>
<dbReference type="Gene3D" id="3.30.1490.20">
    <property type="entry name" value="ATP-grasp fold, A domain"/>
    <property type="match status" value="1"/>
</dbReference>
<organism evidence="19 20">
    <name type="scientific">Govanella unica</name>
    <dbReference type="NCBI Taxonomy" id="2975056"/>
    <lineage>
        <taxon>Bacteria</taxon>
        <taxon>Pseudomonadati</taxon>
        <taxon>Pseudomonadota</taxon>
        <taxon>Alphaproteobacteria</taxon>
        <taxon>Emcibacterales</taxon>
        <taxon>Govanellaceae</taxon>
        <taxon>Govanella</taxon>
    </lineage>
</organism>
<keyword evidence="20" id="KW-1185">Reference proteome</keyword>
<keyword evidence="16" id="KW-0464">Manganese</keyword>
<dbReference type="SUPFAM" id="SSF52440">
    <property type="entry name" value="PreATP-grasp domain"/>
    <property type="match status" value="1"/>
</dbReference>
<dbReference type="HAMAP" id="MF_00047">
    <property type="entry name" value="Dala_Dala_lig"/>
    <property type="match status" value="1"/>
</dbReference>
<dbReference type="Proteomes" id="UP001141619">
    <property type="component" value="Unassembled WGS sequence"/>
</dbReference>
<dbReference type="AlphaFoldDB" id="A0A9X3TZY1"/>
<dbReference type="GO" id="GO:0009252">
    <property type="term" value="P:peptidoglycan biosynthetic process"/>
    <property type="evidence" value="ECO:0007669"/>
    <property type="project" value="UniProtKB-UniRule"/>
</dbReference>
<dbReference type="InterPro" id="IPR000291">
    <property type="entry name" value="D-Ala_lig_Van_CS"/>
</dbReference>
<dbReference type="PROSITE" id="PS50975">
    <property type="entry name" value="ATP_GRASP"/>
    <property type="match status" value="1"/>
</dbReference>
<comment type="function">
    <text evidence="2 14">Cell wall formation.</text>
</comment>
<dbReference type="PANTHER" id="PTHR23132:SF23">
    <property type="entry name" value="D-ALANINE--D-ALANINE LIGASE B"/>
    <property type="match status" value="1"/>
</dbReference>
<dbReference type="NCBIfam" id="TIGR01205">
    <property type="entry name" value="D_ala_D_alaTIGR"/>
    <property type="match status" value="1"/>
</dbReference>
<evidence type="ECO:0000256" key="9">
    <source>
        <dbReference type="ARBA" id="ARBA00022840"/>
    </source>
</evidence>
<evidence type="ECO:0000256" key="12">
    <source>
        <dbReference type="ARBA" id="ARBA00023316"/>
    </source>
</evidence>
<evidence type="ECO:0000256" key="11">
    <source>
        <dbReference type="ARBA" id="ARBA00022984"/>
    </source>
</evidence>
<keyword evidence="7 14" id="KW-0436">Ligase</keyword>
<evidence type="ECO:0000256" key="15">
    <source>
        <dbReference type="PIRSR" id="PIRSR039102-1"/>
    </source>
</evidence>
<dbReference type="Pfam" id="PF01820">
    <property type="entry name" value="Dala_Dala_lig_N"/>
    <property type="match status" value="1"/>
</dbReference>
<evidence type="ECO:0000256" key="2">
    <source>
        <dbReference type="ARBA" id="ARBA00003921"/>
    </source>
</evidence>
<dbReference type="EC" id="6.3.2.4" evidence="5 14"/>
<feature type="binding site" evidence="16">
    <location>
        <position position="267"/>
    </location>
    <ligand>
        <name>Mg(2+)</name>
        <dbReference type="ChEBI" id="CHEBI:18420"/>
        <label>2</label>
    </ligand>
</feature>
<evidence type="ECO:0000256" key="13">
    <source>
        <dbReference type="ARBA" id="ARBA00047614"/>
    </source>
</evidence>
<sequence>MSILTRAGCHVAVLMGGWSAEREVSLVSGAAVSKALSEAGYRVSEIDMERDIAARLAALKPDVVFNALHGRWGEDGTVQGLLEIMGIPYTHSGVMASAVAMDKPAAKQLFLDAGIPCAPGVVVSRSELVAHEPMPRPYVVKPLNEGSSVGVVIVQKGDNWTADVARFPTAERLLVEQYIPGREIQVAVMDNKALGAIEIKPKSGFYDYAAKYTAGLADHLMPAPLSDAARALVHDYAERAHKALGCRGVTRSDFRYDEANERFYILETNTQPGMTPLSLVPEIAGDKNISFTDLVCWLVEDAGVER</sequence>
<dbReference type="InterPro" id="IPR011761">
    <property type="entry name" value="ATP-grasp"/>
</dbReference>
<protein>
    <recommendedName>
        <fullName evidence="5 14">D-alanine--D-alanine ligase</fullName>
        <ecNumber evidence="5 14">6.3.2.4</ecNumber>
    </recommendedName>
    <alternativeName>
        <fullName evidence="14">D-Ala-D-Ala ligase</fullName>
    </alternativeName>
    <alternativeName>
        <fullName evidence="14">D-alanylalanine synthetase</fullName>
    </alternativeName>
</protein>
<dbReference type="InterPro" id="IPR016185">
    <property type="entry name" value="PreATP-grasp_dom_sf"/>
</dbReference>
<dbReference type="PIRSF" id="PIRSF039102">
    <property type="entry name" value="Ddl/VanB"/>
    <property type="match status" value="1"/>
</dbReference>
<dbReference type="PROSITE" id="PS00844">
    <property type="entry name" value="DALA_DALA_LIGASE_2"/>
    <property type="match status" value="1"/>
</dbReference>
<comment type="catalytic activity">
    <reaction evidence="13 14">
        <text>2 D-alanine + ATP = D-alanyl-D-alanine + ADP + phosphate + H(+)</text>
        <dbReference type="Rhea" id="RHEA:11224"/>
        <dbReference type="ChEBI" id="CHEBI:15378"/>
        <dbReference type="ChEBI" id="CHEBI:30616"/>
        <dbReference type="ChEBI" id="CHEBI:43474"/>
        <dbReference type="ChEBI" id="CHEBI:57416"/>
        <dbReference type="ChEBI" id="CHEBI:57822"/>
        <dbReference type="ChEBI" id="CHEBI:456216"/>
        <dbReference type="EC" id="6.3.2.4"/>
    </reaction>
</comment>
<keyword evidence="16" id="KW-0460">Magnesium</keyword>
<dbReference type="InterPro" id="IPR013815">
    <property type="entry name" value="ATP_grasp_subdomain_1"/>
</dbReference>
<dbReference type="PANTHER" id="PTHR23132">
    <property type="entry name" value="D-ALANINE--D-ALANINE LIGASE"/>
    <property type="match status" value="1"/>
</dbReference>
<dbReference type="GO" id="GO:0005737">
    <property type="term" value="C:cytoplasm"/>
    <property type="evidence" value="ECO:0007669"/>
    <property type="project" value="UniProtKB-SubCell"/>
</dbReference>
<evidence type="ECO:0000256" key="3">
    <source>
        <dbReference type="ARBA" id="ARBA00004496"/>
    </source>
</evidence>
<evidence type="ECO:0000313" key="20">
    <source>
        <dbReference type="Proteomes" id="UP001141619"/>
    </source>
</evidence>
<feature type="active site" evidence="15">
    <location>
        <position position="147"/>
    </location>
</feature>
<comment type="cofactor">
    <cofactor evidence="16">
        <name>Mg(2+)</name>
        <dbReference type="ChEBI" id="CHEBI:18420"/>
    </cofactor>
    <cofactor evidence="16">
        <name>Mn(2+)</name>
        <dbReference type="ChEBI" id="CHEBI:29035"/>
    </cofactor>
    <text evidence="16">Binds 2 magnesium or manganese ions per subunit.</text>
</comment>
<dbReference type="InterPro" id="IPR011095">
    <property type="entry name" value="Dala_Dala_lig_C"/>
</dbReference>
<keyword evidence="11 14" id="KW-0573">Peptidoglycan synthesis</keyword>
<evidence type="ECO:0000256" key="10">
    <source>
        <dbReference type="ARBA" id="ARBA00022960"/>
    </source>
</evidence>
<proteinExistence type="inferred from homology"/>
<evidence type="ECO:0000256" key="8">
    <source>
        <dbReference type="ARBA" id="ARBA00022741"/>
    </source>
</evidence>
<keyword evidence="12 14" id="KW-0961">Cell wall biogenesis/degradation</keyword>
<dbReference type="GO" id="GO:0008360">
    <property type="term" value="P:regulation of cell shape"/>
    <property type="evidence" value="ECO:0007669"/>
    <property type="project" value="UniProtKB-KW"/>
</dbReference>
<comment type="similarity">
    <text evidence="4 14">Belongs to the D-alanine--D-alanine ligase family.</text>
</comment>
<dbReference type="EMBL" id="JANWOI010000005">
    <property type="protein sequence ID" value="MDA5195081.1"/>
    <property type="molecule type" value="Genomic_DNA"/>
</dbReference>
<evidence type="ECO:0000256" key="7">
    <source>
        <dbReference type="ARBA" id="ARBA00022598"/>
    </source>
</evidence>